<reference evidence="2" key="1">
    <citation type="submission" date="2020-02" db="EMBL/GenBank/DDBJ databases">
        <authorList>
            <person name="Chen W.-M."/>
        </authorList>
    </citation>
    <scope>NUCLEOTIDE SEQUENCE</scope>
    <source>
        <strain evidence="2">NBD-18</strain>
    </source>
</reference>
<evidence type="ECO:0000256" key="1">
    <source>
        <dbReference type="ARBA" id="ARBA00005254"/>
    </source>
</evidence>
<dbReference type="Gene3D" id="1.10.12.10">
    <property type="entry name" value="Lyase 2-enoyl-coa Hydratase, Chain A, domain 2"/>
    <property type="match status" value="1"/>
</dbReference>
<dbReference type="InterPro" id="IPR029045">
    <property type="entry name" value="ClpP/crotonase-like_dom_sf"/>
</dbReference>
<protein>
    <submittedName>
        <fullName evidence="2">Enoyl-CoA hydratase</fullName>
    </submittedName>
</protein>
<dbReference type="EMBL" id="JAAGRN010000005">
    <property type="protein sequence ID" value="NDY83274.1"/>
    <property type="molecule type" value="Genomic_DNA"/>
</dbReference>
<proteinExistence type="inferred from homology"/>
<organism evidence="2">
    <name type="scientific">Sheuella amnicola</name>
    <dbReference type="NCBI Taxonomy" id="2707330"/>
    <lineage>
        <taxon>Bacteria</taxon>
        <taxon>Pseudomonadati</taxon>
        <taxon>Pseudomonadota</taxon>
        <taxon>Betaproteobacteria</taxon>
        <taxon>Burkholderiales</taxon>
        <taxon>Alcaligenaceae</taxon>
        <taxon>Sheuella</taxon>
    </lineage>
</organism>
<dbReference type="InterPro" id="IPR014748">
    <property type="entry name" value="Enoyl-CoA_hydra_C"/>
</dbReference>
<dbReference type="Pfam" id="PF00378">
    <property type="entry name" value="ECH_1"/>
    <property type="match status" value="1"/>
</dbReference>
<dbReference type="InterPro" id="IPR001753">
    <property type="entry name" value="Enoyl-CoA_hydra/iso"/>
</dbReference>
<gene>
    <name evidence="2" type="ORF">G3I67_08515</name>
</gene>
<name>A0A6B2R0Y0_9BURK</name>
<sequence>MMTDQLVFDVHDKIATIRLNRPDKYNAFTAEMLTAWASALEESQAREDVNVIVLTGTGKGFCSGGDVGNMKNRSEDSAYSRKMFLADYVHRIPLTLEKMDKPVIVAVNGVATGAGMDMALMGDIRIAARSARFAETYVKVGLFAGDGGTWYLPRLVGMPKALELFWTARFVESDEAERLGIVNKVVDDDQLMPSAYEMAGQISAQPQLAVRMMKRTARASASMDLRAHLEMASSHMAAMYSTEDHKEAVTAFRDKRPAVFKNR</sequence>
<dbReference type="SUPFAM" id="SSF52096">
    <property type="entry name" value="ClpP/crotonase"/>
    <property type="match status" value="1"/>
</dbReference>
<dbReference type="AlphaFoldDB" id="A0A6B2R0Y0"/>
<dbReference type="PANTHER" id="PTHR43802">
    <property type="entry name" value="ENOYL-COA HYDRATASE"/>
    <property type="match status" value="1"/>
</dbReference>
<dbReference type="GO" id="GO:0003824">
    <property type="term" value="F:catalytic activity"/>
    <property type="evidence" value="ECO:0007669"/>
    <property type="project" value="UniProtKB-ARBA"/>
</dbReference>
<dbReference type="RefSeq" id="WP_163654288.1">
    <property type="nucleotide sequence ID" value="NZ_JAAGRN010000005.1"/>
</dbReference>
<comment type="caution">
    <text evidence="2">The sequence shown here is derived from an EMBL/GenBank/DDBJ whole genome shotgun (WGS) entry which is preliminary data.</text>
</comment>
<dbReference type="Gene3D" id="3.90.226.10">
    <property type="entry name" value="2-enoyl-CoA Hydratase, Chain A, domain 1"/>
    <property type="match status" value="1"/>
</dbReference>
<comment type="similarity">
    <text evidence="1">Belongs to the enoyl-CoA hydratase/isomerase family.</text>
</comment>
<accession>A0A6B2R0Y0</accession>
<dbReference type="PANTHER" id="PTHR43802:SF1">
    <property type="entry name" value="IP11341P-RELATED"/>
    <property type="match status" value="1"/>
</dbReference>
<evidence type="ECO:0000313" key="2">
    <source>
        <dbReference type="EMBL" id="NDY83274.1"/>
    </source>
</evidence>
<dbReference type="CDD" id="cd06558">
    <property type="entry name" value="crotonase-like"/>
    <property type="match status" value="1"/>
</dbReference>